<organism evidence="1 2">
    <name type="scientific">Actinomadura rugatobispora</name>
    <dbReference type="NCBI Taxonomy" id="1994"/>
    <lineage>
        <taxon>Bacteria</taxon>
        <taxon>Bacillati</taxon>
        <taxon>Actinomycetota</taxon>
        <taxon>Actinomycetes</taxon>
        <taxon>Streptosporangiales</taxon>
        <taxon>Thermomonosporaceae</taxon>
        <taxon>Actinomadura</taxon>
    </lineage>
</organism>
<sequence length="47" mass="5645">MLVERLEYKIDPAFTLQRCLACGTRDVEARESQARFRVRVLRFRLQC</sequence>
<comment type="caution">
    <text evidence="1">The sequence shown here is derived from an EMBL/GenBank/DDBJ whole genome shotgun (WGS) entry which is preliminary data.</text>
</comment>
<name>A0ABW1AHL7_9ACTN</name>
<gene>
    <name evidence="1" type="ORF">ACFPZN_51350</name>
</gene>
<keyword evidence="2" id="KW-1185">Reference proteome</keyword>
<dbReference type="EMBL" id="JBHSON010000135">
    <property type="protein sequence ID" value="MFC5754071.1"/>
    <property type="molecule type" value="Genomic_DNA"/>
</dbReference>
<protein>
    <recommendedName>
        <fullName evidence="3">ISL3 family transposase</fullName>
    </recommendedName>
</protein>
<proteinExistence type="predicted"/>
<accession>A0ABW1AHL7</accession>
<evidence type="ECO:0000313" key="1">
    <source>
        <dbReference type="EMBL" id="MFC5754071.1"/>
    </source>
</evidence>
<dbReference type="Proteomes" id="UP001596074">
    <property type="component" value="Unassembled WGS sequence"/>
</dbReference>
<evidence type="ECO:0000313" key="2">
    <source>
        <dbReference type="Proteomes" id="UP001596074"/>
    </source>
</evidence>
<evidence type="ECO:0008006" key="3">
    <source>
        <dbReference type="Google" id="ProtNLM"/>
    </source>
</evidence>
<dbReference type="RefSeq" id="WP_378291774.1">
    <property type="nucleotide sequence ID" value="NZ_JBHSON010000135.1"/>
</dbReference>
<reference evidence="2" key="1">
    <citation type="journal article" date="2019" name="Int. J. Syst. Evol. Microbiol.">
        <title>The Global Catalogue of Microorganisms (GCM) 10K type strain sequencing project: providing services to taxonomists for standard genome sequencing and annotation.</title>
        <authorList>
            <consortium name="The Broad Institute Genomics Platform"/>
            <consortium name="The Broad Institute Genome Sequencing Center for Infectious Disease"/>
            <person name="Wu L."/>
            <person name="Ma J."/>
        </authorList>
    </citation>
    <scope>NUCLEOTIDE SEQUENCE [LARGE SCALE GENOMIC DNA]</scope>
    <source>
        <strain evidence="2">KCTC 42087</strain>
    </source>
</reference>